<evidence type="ECO:0000256" key="4">
    <source>
        <dbReference type="ARBA" id="ARBA00022989"/>
    </source>
</evidence>
<keyword evidence="4 6" id="KW-1133">Transmembrane helix</keyword>
<dbReference type="GO" id="GO:0005886">
    <property type="term" value="C:plasma membrane"/>
    <property type="evidence" value="ECO:0007669"/>
    <property type="project" value="UniProtKB-SubCell"/>
</dbReference>
<name>A0A1W1DPY4_9ZZZZ</name>
<keyword evidence="3 6" id="KW-0812">Transmembrane</keyword>
<feature type="transmembrane region" description="Helical" evidence="6">
    <location>
        <begin position="36"/>
        <end position="69"/>
    </location>
</feature>
<keyword evidence="2" id="KW-1003">Cell membrane</keyword>
<proteinExistence type="predicted"/>
<protein>
    <submittedName>
        <fullName evidence="7">FIG048548: ATP synthase protein I2</fullName>
    </submittedName>
</protein>
<evidence type="ECO:0000256" key="3">
    <source>
        <dbReference type="ARBA" id="ARBA00022692"/>
    </source>
</evidence>
<feature type="transmembrane region" description="Helical" evidence="6">
    <location>
        <begin position="119"/>
        <end position="136"/>
    </location>
</feature>
<keyword evidence="5 6" id="KW-0472">Membrane</keyword>
<evidence type="ECO:0000256" key="2">
    <source>
        <dbReference type="ARBA" id="ARBA00022475"/>
    </source>
</evidence>
<dbReference type="EMBL" id="FPHW01000052">
    <property type="protein sequence ID" value="SFV83661.1"/>
    <property type="molecule type" value="Genomic_DNA"/>
</dbReference>
<accession>A0A1W1DPY4</accession>
<dbReference type="InterPro" id="IPR005598">
    <property type="entry name" value="ATP_synth_I"/>
</dbReference>
<evidence type="ECO:0000256" key="6">
    <source>
        <dbReference type="SAM" id="Phobius"/>
    </source>
</evidence>
<dbReference type="AlphaFoldDB" id="A0A1W1DPY4"/>
<comment type="subcellular location">
    <subcellularLocation>
        <location evidence="1">Cell membrane</location>
        <topology evidence="1">Multi-pass membrane protein</topology>
    </subcellularLocation>
</comment>
<feature type="transmembrane region" description="Helical" evidence="6">
    <location>
        <begin position="90"/>
        <end position="113"/>
    </location>
</feature>
<sequence>MYNPYFKLIKLPPQGIHYFGCYEIFGMITNWPKAQIISILVAVIFFTINDAGYSAVYGGLISLFNTWLVSRHIYKQRGELTISAQASVGMMVLSVIMRMALVVALILIGLLVLKLSADALIVSLVFGLIGFLMDKVRQR</sequence>
<organism evidence="7">
    <name type="scientific">hydrothermal vent metagenome</name>
    <dbReference type="NCBI Taxonomy" id="652676"/>
    <lineage>
        <taxon>unclassified sequences</taxon>
        <taxon>metagenomes</taxon>
        <taxon>ecological metagenomes</taxon>
    </lineage>
</organism>
<gene>
    <name evidence="7" type="ORF">MNB_SUP05-7-1031</name>
</gene>
<reference evidence="7" key="1">
    <citation type="submission" date="2016-10" db="EMBL/GenBank/DDBJ databases">
        <authorList>
            <person name="de Groot N.N."/>
        </authorList>
    </citation>
    <scope>NUCLEOTIDE SEQUENCE</scope>
</reference>
<evidence type="ECO:0000256" key="5">
    <source>
        <dbReference type="ARBA" id="ARBA00023136"/>
    </source>
</evidence>
<dbReference type="Pfam" id="PF03899">
    <property type="entry name" value="ATP-synt_I"/>
    <property type="match status" value="1"/>
</dbReference>
<evidence type="ECO:0000313" key="7">
    <source>
        <dbReference type="EMBL" id="SFV83661.1"/>
    </source>
</evidence>
<evidence type="ECO:0000256" key="1">
    <source>
        <dbReference type="ARBA" id="ARBA00004651"/>
    </source>
</evidence>